<feature type="transmembrane region" description="Helical" evidence="1">
    <location>
        <begin position="41"/>
        <end position="63"/>
    </location>
</feature>
<gene>
    <name evidence="2" type="ORF">QBC41DRAFT_18580</name>
</gene>
<name>A0AA40DF04_9PEZI</name>
<feature type="transmembrane region" description="Helical" evidence="1">
    <location>
        <begin position="69"/>
        <end position="91"/>
    </location>
</feature>
<accession>A0AA40DF04</accession>
<protein>
    <recommendedName>
        <fullName evidence="4">Transmembrane protein</fullName>
    </recommendedName>
</protein>
<reference evidence="2" key="1">
    <citation type="submission" date="2023-06" db="EMBL/GenBank/DDBJ databases">
        <title>Genome-scale phylogeny and comparative genomics of the fungal order Sordariales.</title>
        <authorList>
            <consortium name="Lawrence Berkeley National Laboratory"/>
            <person name="Hensen N."/>
            <person name="Bonometti L."/>
            <person name="Westerberg I."/>
            <person name="Brannstrom I.O."/>
            <person name="Guillou S."/>
            <person name="Cros-Aarteil S."/>
            <person name="Calhoun S."/>
            <person name="Haridas S."/>
            <person name="Kuo A."/>
            <person name="Mondo S."/>
            <person name="Pangilinan J."/>
            <person name="Riley R."/>
            <person name="Labutti K."/>
            <person name="Andreopoulos B."/>
            <person name="Lipzen A."/>
            <person name="Chen C."/>
            <person name="Yanf M."/>
            <person name="Daum C."/>
            <person name="Ng V."/>
            <person name="Clum A."/>
            <person name="Steindorff A."/>
            <person name="Ohm R."/>
            <person name="Martin F."/>
            <person name="Silar P."/>
            <person name="Natvig D."/>
            <person name="Lalanne C."/>
            <person name="Gautier V."/>
            <person name="Ament-Velasquez S.L."/>
            <person name="Kruys A."/>
            <person name="Hutchinson M.I."/>
            <person name="Powell A.J."/>
            <person name="Barry K."/>
            <person name="Miller A.N."/>
            <person name="Grigoriev I.V."/>
            <person name="Debuchy R."/>
            <person name="Gladieux P."/>
            <person name="Thoren M.H."/>
            <person name="Johannesson H."/>
        </authorList>
    </citation>
    <scope>NUCLEOTIDE SEQUENCE</scope>
    <source>
        <strain evidence="2">CBS 307.81</strain>
    </source>
</reference>
<keyword evidence="1" id="KW-0472">Membrane</keyword>
<sequence>MFTGSIWDFFCGGRDGLGGEAEEQLHGDMAMQNSWYLCRNLLFLLLVFAQENSLGGGFVWSMIWTTVRIWGSWLVLCIFFLLFRAVGFFSWEVNRSCLGRLLWDWELGLGVFACGFCGGGPAMEEMGTAGNG</sequence>
<organism evidence="2 3">
    <name type="scientific">Cercophora samala</name>
    <dbReference type="NCBI Taxonomy" id="330535"/>
    <lineage>
        <taxon>Eukaryota</taxon>
        <taxon>Fungi</taxon>
        <taxon>Dikarya</taxon>
        <taxon>Ascomycota</taxon>
        <taxon>Pezizomycotina</taxon>
        <taxon>Sordariomycetes</taxon>
        <taxon>Sordariomycetidae</taxon>
        <taxon>Sordariales</taxon>
        <taxon>Lasiosphaeriaceae</taxon>
        <taxon>Cercophora</taxon>
    </lineage>
</organism>
<dbReference type="Proteomes" id="UP001174997">
    <property type="component" value="Unassembled WGS sequence"/>
</dbReference>
<keyword evidence="3" id="KW-1185">Reference proteome</keyword>
<dbReference type="EMBL" id="JAULSY010000012">
    <property type="protein sequence ID" value="KAK0672532.1"/>
    <property type="molecule type" value="Genomic_DNA"/>
</dbReference>
<evidence type="ECO:0000313" key="3">
    <source>
        <dbReference type="Proteomes" id="UP001174997"/>
    </source>
</evidence>
<proteinExistence type="predicted"/>
<evidence type="ECO:0000256" key="1">
    <source>
        <dbReference type="SAM" id="Phobius"/>
    </source>
</evidence>
<keyword evidence="1" id="KW-1133">Transmembrane helix</keyword>
<comment type="caution">
    <text evidence="2">The sequence shown here is derived from an EMBL/GenBank/DDBJ whole genome shotgun (WGS) entry which is preliminary data.</text>
</comment>
<dbReference type="AlphaFoldDB" id="A0AA40DF04"/>
<evidence type="ECO:0000313" key="2">
    <source>
        <dbReference type="EMBL" id="KAK0672532.1"/>
    </source>
</evidence>
<keyword evidence="1" id="KW-0812">Transmembrane</keyword>
<evidence type="ECO:0008006" key="4">
    <source>
        <dbReference type="Google" id="ProtNLM"/>
    </source>
</evidence>